<reference evidence="2" key="1">
    <citation type="submission" date="2020-11" db="EMBL/GenBank/DDBJ databases">
        <authorList>
            <consortium name="DOE Joint Genome Institute"/>
            <person name="Ahrendt S."/>
            <person name="Riley R."/>
            <person name="Andreopoulos W."/>
            <person name="Labutti K."/>
            <person name="Pangilinan J."/>
            <person name="Ruiz-Duenas F.J."/>
            <person name="Barrasa J.M."/>
            <person name="Sanchez-Garcia M."/>
            <person name="Camarero S."/>
            <person name="Miyauchi S."/>
            <person name="Serrano A."/>
            <person name="Linde D."/>
            <person name="Babiker R."/>
            <person name="Drula E."/>
            <person name="Ayuso-Fernandez I."/>
            <person name="Pacheco R."/>
            <person name="Padilla G."/>
            <person name="Ferreira P."/>
            <person name="Barriuso J."/>
            <person name="Kellner H."/>
            <person name="Castanera R."/>
            <person name="Alfaro M."/>
            <person name="Ramirez L."/>
            <person name="Pisabarro A.G."/>
            <person name="Kuo A."/>
            <person name="Tritt A."/>
            <person name="Lipzen A."/>
            <person name="He G."/>
            <person name="Yan M."/>
            <person name="Ng V."/>
            <person name="Cullen D."/>
            <person name="Martin F."/>
            <person name="Rosso M.-N."/>
            <person name="Henrissat B."/>
            <person name="Hibbett D."/>
            <person name="Martinez A.T."/>
            <person name="Grigoriev I.V."/>
        </authorList>
    </citation>
    <scope>NUCLEOTIDE SEQUENCE</scope>
    <source>
        <strain evidence="2">ATCC 90797</strain>
    </source>
</reference>
<evidence type="ECO:0000313" key="3">
    <source>
        <dbReference type="Proteomes" id="UP000807025"/>
    </source>
</evidence>
<dbReference type="Proteomes" id="UP000807025">
    <property type="component" value="Unassembled WGS sequence"/>
</dbReference>
<feature type="region of interest" description="Disordered" evidence="1">
    <location>
        <begin position="1"/>
        <end position="80"/>
    </location>
</feature>
<feature type="compositionally biased region" description="Basic and acidic residues" evidence="1">
    <location>
        <begin position="21"/>
        <end position="59"/>
    </location>
</feature>
<proteinExistence type="predicted"/>
<dbReference type="AlphaFoldDB" id="A0A9P5ZGZ4"/>
<name>A0A9P5ZGZ4_PLEER</name>
<evidence type="ECO:0000256" key="1">
    <source>
        <dbReference type="SAM" id="MobiDB-lite"/>
    </source>
</evidence>
<feature type="compositionally biased region" description="Basic and acidic residues" evidence="1">
    <location>
        <begin position="144"/>
        <end position="158"/>
    </location>
</feature>
<evidence type="ECO:0000313" key="2">
    <source>
        <dbReference type="EMBL" id="KAF9488067.1"/>
    </source>
</evidence>
<dbReference type="EMBL" id="MU154734">
    <property type="protein sequence ID" value="KAF9488067.1"/>
    <property type="molecule type" value="Genomic_DNA"/>
</dbReference>
<sequence>MFIPRFRPRMAQSRLKTSSNEMEHGVRTPRERTTTRTKRTENGEGKAGCERNEVGEIGRRGVTNSESPSISFTPNEMSRKFASRDPERTGKWAANGLGLHAIAQPIKKPRANKTETRNQEIEKEHDRPDFERRRFMFTYSKRNAARENECEQGRHGEKSPALTPQIPGKRDTNGTRRQANAQGLENTKRTPTQETDMRARTGVQRAGTTAQTDATNVVYQSASRTRSRQEERTKEHDCVDVGDAARFWSFPTAAIKFACRIETARGAERRPVSGRVNAITLVNSNVVDRDEGEARGRTG</sequence>
<accession>A0A9P5ZGZ4</accession>
<comment type="caution">
    <text evidence="2">The sequence shown here is derived from an EMBL/GenBank/DDBJ whole genome shotgun (WGS) entry which is preliminary data.</text>
</comment>
<feature type="region of interest" description="Disordered" evidence="1">
    <location>
        <begin position="143"/>
        <end position="234"/>
    </location>
</feature>
<protein>
    <submittedName>
        <fullName evidence="2">Uncharacterized protein</fullName>
    </submittedName>
</protein>
<keyword evidence="3" id="KW-1185">Reference proteome</keyword>
<feature type="compositionally biased region" description="Polar residues" evidence="1">
    <location>
        <begin position="62"/>
        <end position="76"/>
    </location>
</feature>
<gene>
    <name evidence="2" type="ORF">BDN71DRAFT_1540759</name>
</gene>
<feature type="compositionally biased region" description="Polar residues" evidence="1">
    <location>
        <begin position="175"/>
        <end position="194"/>
    </location>
</feature>
<feature type="compositionally biased region" description="Polar residues" evidence="1">
    <location>
        <begin position="206"/>
        <end position="224"/>
    </location>
</feature>
<organism evidence="2 3">
    <name type="scientific">Pleurotus eryngii</name>
    <name type="common">Boletus of the steppes</name>
    <dbReference type="NCBI Taxonomy" id="5323"/>
    <lineage>
        <taxon>Eukaryota</taxon>
        <taxon>Fungi</taxon>
        <taxon>Dikarya</taxon>
        <taxon>Basidiomycota</taxon>
        <taxon>Agaricomycotina</taxon>
        <taxon>Agaricomycetes</taxon>
        <taxon>Agaricomycetidae</taxon>
        <taxon>Agaricales</taxon>
        <taxon>Pleurotineae</taxon>
        <taxon>Pleurotaceae</taxon>
        <taxon>Pleurotus</taxon>
    </lineage>
</organism>